<dbReference type="PROSITE" id="PS51849">
    <property type="entry name" value="RSGI_N"/>
    <property type="match status" value="1"/>
</dbReference>
<feature type="compositionally biased region" description="Low complexity" evidence="6">
    <location>
        <begin position="271"/>
        <end position="323"/>
    </location>
</feature>
<reference evidence="10" key="1">
    <citation type="submission" date="2018-11" db="EMBL/GenBank/DDBJ databases">
        <title>Genome sequencing of a novel mesophilic and cellulolytic organism within the genus Hungateiclostridium.</title>
        <authorList>
            <person name="Rettenmaier R."/>
            <person name="Liebl W."/>
            <person name="Zverlov V."/>
        </authorList>
    </citation>
    <scope>NUCLEOTIDE SEQUENCE [LARGE SCALE GENOMIC DNA]</scope>
    <source>
        <strain evidence="10">N2K1</strain>
    </source>
</reference>
<gene>
    <name evidence="9" type="ORF">EFD62_04670</name>
</gene>
<dbReference type="GO" id="GO:0046556">
    <property type="term" value="F:alpha-L-arabinofuranosidase activity"/>
    <property type="evidence" value="ECO:0007669"/>
    <property type="project" value="InterPro"/>
</dbReference>
<comment type="subcellular location">
    <subcellularLocation>
        <location evidence="1">Cell membrane</location>
        <topology evidence="1">Single-pass membrane protein</topology>
    </subcellularLocation>
</comment>
<evidence type="ECO:0000259" key="8">
    <source>
        <dbReference type="PROSITE" id="PS51849"/>
    </source>
</evidence>
<evidence type="ECO:0000313" key="10">
    <source>
        <dbReference type="Proteomes" id="UP000289166"/>
    </source>
</evidence>
<evidence type="ECO:0000256" key="1">
    <source>
        <dbReference type="ARBA" id="ARBA00004162"/>
    </source>
</evidence>
<dbReference type="OrthoDB" id="9800626at2"/>
<dbReference type="GO" id="GO:0046373">
    <property type="term" value="P:L-arabinose metabolic process"/>
    <property type="evidence" value="ECO:0007669"/>
    <property type="project" value="InterPro"/>
</dbReference>
<dbReference type="Proteomes" id="UP000289166">
    <property type="component" value="Unassembled WGS sequence"/>
</dbReference>
<keyword evidence="4 7" id="KW-1133">Transmembrane helix</keyword>
<dbReference type="Gene3D" id="2.80.10.50">
    <property type="match status" value="1"/>
</dbReference>
<dbReference type="InterPro" id="IPR036195">
    <property type="entry name" value="AbfB_ABD_sf"/>
</dbReference>
<feature type="domain" description="RsgI N-terminal anti-sigma" evidence="8">
    <location>
        <begin position="3"/>
        <end position="50"/>
    </location>
</feature>
<evidence type="ECO:0000256" key="7">
    <source>
        <dbReference type="SAM" id="Phobius"/>
    </source>
</evidence>
<evidence type="ECO:0000256" key="4">
    <source>
        <dbReference type="ARBA" id="ARBA00022989"/>
    </source>
</evidence>
<comment type="caution">
    <text evidence="9">The sequence shown here is derived from an EMBL/GenBank/DDBJ whole genome shotgun (WGS) entry which is preliminary data.</text>
</comment>
<dbReference type="Pfam" id="PF12791">
    <property type="entry name" value="RsgI_N"/>
    <property type="match status" value="1"/>
</dbReference>
<proteinExistence type="predicted"/>
<dbReference type="InterPro" id="IPR055431">
    <property type="entry name" value="RsgI_M"/>
</dbReference>
<dbReference type="CDD" id="cd23399">
    <property type="entry name" value="beta-trefoil_ABD_ABFB"/>
    <property type="match status" value="1"/>
</dbReference>
<dbReference type="InterPro" id="IPR007934">
    <property type="entry name" value="AbfB_ABD"/>
</dbReference>
<keyword evidence="5 7" id="KW-0472">Membrane</keyword>
<feature type="compositionally biased region" description="Acidic residues" evidence="6">
    <location>
        <begin position="257"/>
        <end position="266"/>
    </location>
</feature>
<feature type="transmembrane region" description="Helical" evidence="7">
    <location>
        <begin position="57"/>
        <end position="77"/>
    </location>
</feature>
<organism evidence="9 10">
    <name type="scientific">Acetivibrio mesophilus</name>
    <dbReference type="NCBI Taxonomy" id="2487273"/>
    <lineage>
        <taxon>Bacteria</taxon>
        <taxon>Bacillati</taxon>
        <taxon>Bacillota</taxon>
        <taxon>Clostridia</taxon>
        <taxon>Eubacteriales</taxon>
        <taxon>Oscillospiraceae</taxon>
        <taxon>Acetivibrio</taxon>
    </lineage>
</organism>
<keyword evidence="10" id="KW-1185">Reference proteome</keyword>
<dbReference type="EMBL" id="RLII01000003">
    <property type="protein sequence ID" value="RXE60053.1"/>
    <property type="molecule type" value="Genomic_DNA"/>
</dbReference>
<dbReference type="GO" id="GO:0005886">
    <property type="term" value="C:plasma membrane"/>
    <property type="evidence" value="ECO:0007669"/>
    <property type="project" value="UniProtKB-SubCell"/>
</dbReference>
<evidence type="ECO:0000256" key="2">
    <source>
        <dbReference type="ARBA" id="ARBA00022475"/>
    </source>
</evidence>
<evidence type="ECO:0000256" key="6">
    <source>
        <dbReference type="SAM" id="MobiDB-lite"/>
    </source>
</evidence>
<evidence type="ECO:0000313" key="9">
    <source>
        <dbReference type="EMBL" id="RXE60053.1"/>
    </source>
</evidence>
<name>A0A4Q0I6P1_9FIRM</name>
<evidence type="ECO:0000256" key="5">
    <source>
        <dbReference type="ARBA" id="ARBA00023136"/>
    </source>
</evidence>
<dbReference type="Pfam" id="PF23750">
    <property type="entry name" value="RsgI_M"/>
    <property type="match status" value="1"/>
</dbReference>
<dbReference type="AlphaFoldDB" id="A0A4Q0I6P1"/>
<dbReference type="PANTHER" id="PTHR33683">
    <property type="entry name" value="1, PUTATIVE-RELATED"/>
    <property type="match status" value="1"/>
</dbReference>
<dbReference type="SUPFAM" id="SSF110221">
    <property type="entry name" value="AbfB domain"/>
    <property type="match status" value="1"/>
</dbReference>
<evidence type="ECO:0000256" key="3">
    <source>
        <dbReference type="ARBA" id="ARBA00022692"/>
    </source>
</evidence>
<protein>
    <submittedName>
        <fullName evidence="9">Anti-sigma factor domain-containing protein</fullName>
    </submittedName>
</protein>
<keyword evidence="2" id="KW-1003">Cell membrane</keyword>
<feature type="region of interest" description="Disordered" evidence="6">
    <location>
        <begin position="255"/>
        <end position="333"/>
    </location>
</feature>
<dbReference type="PANTHER" id="PTHR33683:SF46">
    <property type="entry name" value="SUSHI DOMAIN-CONTAINING PROTEIN"/>
    <property type="match status" value="1"/>
</dbReference>
<dbReference type="Pfam" id="PF05270">
    <property type="entry name" value="AbfB"/>
    <property type="match status" value="1"/>
</dbReference>
<accession>A0A4Q0I6P1</accession>
<dbReference type="InterPro" id="IPR024449">
    <property type="entry name" value="Anti-sigma_RsgI_N"/>
</dbReference>
<sequence length="477" mass="53441">MKYQGVILKLTKNKAIVSTDDFQCYYIKRKPTIYVGKEIEFTKQEIIQKRTVLIKPALSVACFLFVITCLLNFAGIINLNNILYNPKVFAYISVDINPSLEIEIDGTGNVLKLVPLNEDAKVLVSKLEVTKTNVSMAIDKIINEVKKSNAISDTEKDCVLISSTLNSKERDHNEEFQREKEKLDIIIDSLKDSIQKSSNSSVYIVHADMEEREAARTEGMSTGRYVLYNTYKDLESDLSFEEVKEANVNELIKSILDDESGNETPEEIPIKTSSPASTSTPTTPAASAPTPSSTLQPTSSPTSALTASPKSTPTSAPTASPKSTPTPTPTLTPTAKIAYSQFMRFESSNYRGYFIRVKSFSACISSYVEPIEDSMFKIVPGLADPSCISFESKNYPGYYLKHENFEVILKKYEDTDLYKEDATFKVVPGLADENMISFQSFNYPSRYIRHRDFDIYIEEIENDLGKKDSTYIGIKAE</sequence>
<keyword evidence="3 7" id="KW-0812">Transmembrane</keyword>
<dbReference type="RefSeq" id="WP_069193283.1">
    <property type="nucleotide sequence ID" value="NZ_RLII01000003.1"/>
</dbReference>